<dbReference type="WBParaSite" id="ES5_v2.g30419.t1">
    <property type="protein sequence ID" value="ES5_v2.g30419.t1"/>
    <property type="gene ID" value="ES5_v2.g30419"/>
</dbReference>
<sequence>MHRGTFYKCTFQNIQKLDSSDLQRAIWAPPNNSPRFSVLHLSCNSGAVTAVNLATGQAIQKALSSTSISARSEISSVVERPSLAEESFRMMKLRSKWASGDYNYHQAAKNVQTSFLTPSSPPSSDYGNEYDEAWNEVNKEIKNLQKMFAENINNFESYENVYRTD</sequence>
<proteinExistence type="predicted"/>
<reference evidence="2" key="1">
    <citation type="submission" date="2022-11" db="UniProtKB">
        <authorList>
            <consortium name="WormBaseParasite"/>
        </authorList>
    </citation>
    <scope>IDENTIFICATION</scope>
</reference>
<evidence type="ECO:0000313" key="2">
    <source>
        <dbReference type="WBParaSite" id="ES5_v2.g30419.t1"/>
    </source>
</evidence>
<accession>A0AC34GLG6</accession>
<dbReference type="Proteomes" id="UP000887579">
    <property type="component" value="Unplaced"/>
</dbReference>
<protein>
    <submittedName>
        <fullName evidence="2">Uncharacterized protein</fullName>
    </submittedName>
</protein>
<evidence type="ECO:0000313" key="1">
    <source>
        <dbReference type="Proteomes" id="UP000887579"/>
    </source>
</evidence>
<organism evidence="1 2">
    <name type="scientific">Panagrolaimus sp. ES5</name>
    <dbReference type="NCBI Taxonomy" id="591445"/>
    <lineage>
        <taxon>Eukaryota</taxon>
        <taxon>Metazoa</taxon>
        <taxon>Ecdysozoa</taxon>
        <taxon>Nematoda</taxon>
        <taxon>Chromadorea</taxon>
        <taxon>Rhabditida</taxon>
        <taxon>Tylenchina</taxon>
        <taxon>Panagrolaimomorpha</taxon>
        <taxon>Panagrolaimoidea</taxon>
        <taxon>Panagrolaimidae</taxon>
        <taxon>Panagrolaimus</taxon>
    </lineage>
</organism>
<name>A0AC34GLG6_9BILA</name>